<reference evidence="2" key="1">
    <citation type="submission" date="2023-05" db="EMBL/GenBank/DDBJ databases">
        <title>Cataloging the Phylogenetic Diversity of Human Bladder Bacteria.</title>
        <authorList>
            <person name="Du J."/>
        </authorList>
    </citation>
    <scope>NUCLEOTIDE SEQUENCE</scope>
    <source>
        <strain evidence="2">UMB1231</strain>
    </source>
</reference>
<comment type="similarity">
    <text evidence="1">Belongs to the peptidase S58 family.</text>
</comment>
<dbReference type="Pfam" id="PF03576">
    <property type="entry name" value="Peptidase_S58"/>
    <property type="match status" value="1"/>
</dbReference>
<dbReference type="EMBL" id="JASOOE010000016">
    <property type="protein sequence ID" value="MDK7187862.1"/>
    <property type="molecule type" value="Genomic_DNA"/>
</dbReference>
<gene>
    <name evidence="2" type="ORF">QP433_07700</name>
</gene>
<dbReference type="PANTHER" id="PTHR36512:SF3">
    <property type="entry name" value="BLR5678 PROTEIN"/>
    <property type="match status" value="1"/>
</dbReference>
<evidence type="ECO:0000256" key="1">
    <source>
        <dbReference type="ARBA" id="ARBA00007068"/>
    </source>
</evidence>
<evidence type="ECO:0000313" key="2">
    <source>
        <dbReference type="EMBL" id="MDK7187862.1"/>
    </source>
</evidence>
<dbReference type="PANTHER" id="PTHR36512">
    <property type="entry name" value="D-AMINOPEPTIDASE"/>
    <property type="match status" value="1"/>
</dbReference>
<proteinExistence type="inferred from homology"/>
<name>A0AAJ1Q6M4_9LACT</name>
<protein>
    <submittedName>
        <fullName evidence="2">P1 family peptidase</fullName>
    </submittedName>
</protein>
<organism evidence="2 3">
    <name type="scientific">Facklamia hominis</name>
    <dbReference type="NCBI Taxonomy" id="178214"/>
    <lineage>
        <taxon>Bacteria</taxon>
        <taxon>Bacillati</taxon>
        <taxon>Bacillota</taxon>
        <taxon>Bacilli</taxon>
        <taxon>Lactobacillales</taxon>
        <taxon>Aerococcaceae</taxon>
        <taxon>Facklamia</taxon>
    </lineage>
</organism>
<comment type="caution">
    <text evidence="2">The sequence shown here is derived from an EMBL/GenBank/DDBJ whole genome shotgun (WGS) entry which is preliminary data.</text>
</comment>
<dbReference type="Gene3D" id="3.60.70.12">
    <property type="entry name" value="L-amino peptidase D-ALA esterase/amidase"/>
    <property type="match status" value="1"/>
</dbReference>
<accession>A0AAJ1Q6M4</accession>
<dbReference type="InterPro" id="IPR016117">
    <property type="entry name" value="ArgJ-like_dom_sf"/>
</dbReference>
<dbReference type="CDD" id="cd02253">
    <property type="entry name" value="DmpA"/>
    <property type="match status" value="1"/>
</dbReference>
<dbReference type="InterPro" id="IPR005321">
    <property type="entry name" value="Peptidase_S58_DmpA"/>
</dbReference>
<dbReference type="Proteomes" id="UP001229251">
    <property type="component" value="Unassembled WGS sequence"/>
</dbReference>
<dbReference type="SUPFAM" id="SSF56266">
    <property type="entry name" value="DmpA/ArgJ-like"/>
    <property type="match status" value="1"/>
</dbReference>
<dbReference type="RefSeq" id="WP_070608683.1">
    <property type="nucleotide sequence ID" value="NZ_JASOOE010000016.1"/>
</dbReference>
<evidence type="ECO:0000313" key="3">
    <source>
        <dbReference type="Proteomes" id="UP001229251"/>
    </source>
</evidence>
<dbReference type="GO" id="GO:0004177">
    <property type="term" value="F:aminopeptidase activity"/>
    <property type="evidence" value="ECO:0007669"/>
    <property type="project" value="TreeGrafter"/>
</dbReference>
<sequence length="347" mass="37382">MTITLPKIGHLNPGPYNKITDVPGVRVGHVTLNEGEIQTGVTAIIPGPGNAFLNKFPAATHVINGFGKSVGLVQIDELGSLESPIILSNTFAVGTCLNAAIRYNLNQNPCIADTTGTINQVVLECNDQKLNNIRSMPIQEKHVLQALEEAHFGFPEGAVGAGRGMKCHDLKGGIGSASRQIQVDGKNYILGALCLTNHGKYEDLVINHQPIGQEIPRPHDPSKDQGSVITLLATDLPLSSRQLKRLAKRAVVGLSQSGSLITNGSGEIVLAYSTANRIPHESGQSLHQITVFADDRLDQVFRAVKESVEEAVIHSLLYAESVTGYRNYHLTSLAEILPMDYFSTTKL</sequence>
<dbReference type="AlphaFoldDB" id="A0AAJ1Q6M4"/>